<dbReference type="GO" id="GO:0005525">
    <property type="term" value="F:GTP binding"/>
    <property type="evidence" value="ECO:0007669"/>
    <property type="project" value="UniProtKB-KW"/>
</dbReference>
<dbReference type="FunFam" id="3.30.1360.120:FF:000007">
    <property type="entry name" value="tRNA modification GTPase GTPBP3, mitochondrial"/>
    <property type="match status" value="1"/>
</dbReference>
<keyword evidence="4" id="KW-0547">Nucleotide-binding</keyword>
<keyword evidence="3" id="KW-0819">tRNA processing</keyword>
<dbReference type="Pfam" id="PF10396">
    <property type="entry name" value="TrmE_N"/>
    <property type="match status" value="1"/>
</dbReference>
<dbReference type="InterPro" id="IPR027266">
    <property type="entry name" value="TrmE/GcvT-like"/>
</dbReference>
<feature type="domain" description="G" evidence="6">
    <location>
        <begin position="219"/>
        <end position="310"/>
    </location>
</feature>
<dbReference type="Pfam" id="PF01926">
    <property type="entry name" value="MMR_HSR1"/>
    <property type="match status" value="1"/>
</dbReference>
<dbReference type="GeneID" id="85226794"/>
<accession>A0AAF0F444</accession>
<dbReference type="Gene3D" id="1.20.120.430">
    <property type="entry name" value="tRNA modification GTPase MnmE domain 2"/>
    <property type="match status" value="1"/>
</dbReference>
<dbReference type="GO" id="GO:0005739">
    <property type="term" value="C:mitochondrion"/>
    <property type="evidence" value="ECO:0007669"/>
    <property type="project" value="UniProtKB-SubCell"/>
</dbReference>
<evidence type="ECO:0000256" key="5">
    <source>
        <dbReference type="ARBA" id="ARBA00023134"/>
    </source>
</evidence>
<keyword evidence="5" id="KW-0342">GTP-binding</keyword>
<reference evidence="9" key="1">
    <citation type="submission" date="2023-03" db="EMBL/GenBank/DDBJ databases">
        <title>Mating type loci evolution in Malassezia.</title>
        <authorList>
            <person name="Coelho M.A."/>
        </authorList>
    </citation>
    <scope>NUCLEOTIDE SEQUENCE</scope>
    <source>
        <strain evidence="9">CBS 9431</strain>
    </source>
</reference>
<proteinExistence type="inferred from homology"/>
<evidence type="ECO:0000256" key="3">
    <source>
        <dbReference type="ARBA" id="ARBA00022694"/>
    </source>
</evidence>
<dbReference type="GO" id="GO:0002098">
    <property type="term" value="P:tRNA wobble uridine modification"/>
    <property type="evidence" value="ECO:0007669"/>
    <property type="project" value="TreeGrafter"/>
</dbReference>
<dbReference type="PANTHER" id="PTHR42714:SF2">
    <property type="entry name" value="TRNA MODIFICATION GTPASE GTPBP3, MITOCHONDRIAL"/>
    <property type="match status" value="1"/>
</dbReference>
<feature type="domain" description="MnmE helical" evidence="8">
    <location>
        <begin position="121"/>
        <end position="467"/>
    </location>
</feature>
<evidence type="ECO:0000259" key="7">
    <source>
        <dbReference type="Pfam" id="PF10396"/>
    </source>
</evidence>
<organism evidence="9 10">
    <name type="scientific">Malassezia japonica</name>
    <dbReference type="NCBI Taxonomy" id="223818"/>
    <lineage>
        <taxon>Eukaryota</taxon>
        <taxon>Fungi</taxon>
        <taxon>Dikarya</taxon>
        <taxon>Basidiomycota</taxon>
        <taxon>Ustilaginomycotina</taxon>
        <taxon>Malasseziomycetes</taxon>
        <taxon>Malasseziales</taxon>
        <taxon>Malasseziaceae</taxon>
        <taxon>Malassezia</taxon>
    </lineage>
</organism>
<keyword evidence="10" id="KW-1185">Reference proteome</keyword>
<evidence type="ECO:0000313" key="10">
    <source>
        <dbReference type="Proteomes" id="UP001217754"/>
    </source>
</evidence>
<dbReference type="SUPFAM" id="SSF52540">
    <property type="entry name" value="P-loop containing nucleoside triphosphate hydrolases"/>
    <property type="match status" value="1"/>
</dbReference>
<dbReference type="Gene3D" id="3.40.50.300">
    <property type="entry name" value="P-loop containing nucleotide triphosphate hydrolases"/>
    <property type="match status" value="1"/>
</dbReference>
<dbReference type="CDD" id="cd14858">
    <property type="entry name" value="TrmE_N"/>
    <property type="match status" value="1"/>
</dbReference>
<dbReference type="CDD" id="cd04164">
    <property type="entry name" value="trmE"/>
    <property type="match status" value="1"/>
</dbReference>
<gene>
    <name evidence="9" type="primary">MSS1</name>
    <name evidence="9" type="ORF">MJAP1_003143</name>
</gene>
<evidence type="ECO:0000256" key="1">
    <source>
        <dbReference type="ARBA" id="ARBA00004173"/>
    </source>
</evidence>
<dbReference type="NCBIfam" id="NF003661">
    <property type="entry name" value="PRK05291.1-3"/>
    <property type="match status" value="1"/>
</dbReference>
<evidence type="ECO:0000256" key="4">
    <source>
        <dbReference type="ARBA" id="ARBA00022741"/>
    </source>
</evidence>
<name>A0AAF0F444_9BASI</name>
<dbReference type="Pfam" id="PF12631">
    <property type="entry name" value="MnmE_helical"/>
    <property type="match status" value="1"/>
</dbReference>
<evidence type="ECO:0000256" key="2">
    <source>
        <dbReference type="ARBA" id="ARBA00011043"/>
    </source>
</evidence>
<feature type="domain" description="GTP-binding protein TrmE N-terminal" evidence="7">
    <location>
        <begin position="8"/>
        <end position="117"/>
    </location>
</feature>
<dbReference type="InterPro" id="IPR018948">
    <property type="entry name" value="GTP-bd_TrmE_N"/>
</dbReference>
<dbReference type="Proteomes" id="UP001217754">
    <property type="component" value="Chromosome 5"/>
</dbReference>
<protein>
    <submittedName>
        <fullName evidence="9">Mitochondrial splicing system protein</fullName>
    </submittedName>
</protein>
<dbReference type="GO" id="GO:0030488">
    <property type="term" value="P:tRNA methylation"/>
    <property type="evidence" value="ECO:0007669"/>
    <property type="project" value="TreeGrafter"/>
</dbReference>
<comment type="similarity">
    <text evidence="2">Belongs to the TRAFAC class TrmE-Era-EngA-EngB-Septin-like GTPase superfamily. TrmE GTPase family.</text>
</comment>
<evidence type="ECO:0000259" key="8">
    <source>
        <dbReference type="Pfam" id="PF12631"/>
    </source>
</evidence>
<dbReference type="InterPro" id="IPR025867">
    <property type="entry name" value="MnmE_helical"/>
</dbReference>
<dbReference type="InterPro" id="IPR027368">
    <property type="entry name" value="MnmE_dom2"/>
</dbReference>
<dbReference type="Gene3D" id="3.30.1360.120">
    <property type="entry name" value="Probable tRNA modification gtpase trme, domain 1"/>
    <property type="match status" value="1"/>
</dbReference>
<dbReference type="InterPro" id="IPR004520">
    <property type="entry name" value="GTPase_MnmE"/>
</dbReference>
<dbReference type="HAMAP" id="MF_00379">
    <property type="entry name" value="GTPase_MnmE"/>
    <property type="match status" value="1"/>
</dbReference>
<dbReference type="InterPro" id="IPR027417">
    <property type="entry name" value="P-loop_NTPase"/>
</dbReference>
<dbReference type="PANTHER" id="PTHR42714">
    <property type="entry name" value="TRNA MODIFICATION GTPASE GTPBP3"/>
    <property type="match status" value="1"/>
</dbReference>
<dbReference type="InterPro" id="IPR005225">
    <property type="entry name" value="Small_GTP-bd"/>
</dbReference>
<sequence length="470" mass="51305">MTTIVKDTIYALSSGNPPCAVSIVRVSGLCGERPIVPRRATLRAIRHPTTDEHLDDALVLYFPANNSFTGEDVLELQVHGSPAVVRDVLLALAHVPLAPLRPALPGEFTRRAFEHGRMDLNSCEALDALLRAETSTQRRLALQTGGGRQAQLYASIRKELLEAMVRVEAMLDFSDEDEIDDALWRPVCASVESLRARIRREIPQGKHSYLDAVLHGTRLVLYGRPNAGKSMLLNRLVRREAAIVSSEPGTTRDVVQVALELHGFRVLLTDTAGLREATGEIERIGITRTRTHVTEADLAILVCDAPDVCEMLGGVPPSGAWHIPKEALEQLGMLPTDAEVLVFMNKMDLVDAPPPADQGVPCTIWHGSALEDRGIDTLLAGLGELLQARHEAEMGEPPLVTEARHLHLLRHVLEALDTFATTFIEAPQPDLTLAAEELRHAAYLIGQITGETLAADEVLGGIFSRFCIGK</sequence>
<evidence type="ECO:0000259" key="6">
    <source>
        <dbReference type="Pfam" id="PF01926"/>
    </source>
</evidence>
<dbReference type="EMBL" id="CP119962">
    <property type="protein sequence ID" value="WFD40157.1"/>
    <property type="molecule type" value="Genomic_DNA"/>
</dbReference>
<dbReference type="RefSeq" id="XP_060123054.1">
    <property type="nucleotide sequence ID" value="XM_060267071.1"/>
</dbReference>
<dbReference type="InterPro" id="IPR006073">
    <property type="entry name" value="GTP-bd"/>
</dbReference>
<comment type="subcellular location">
    <subcellularLocation>
        <location evidence="1">Mitochondrion</location>
    </subcellularLocation>
</comment>
<dbReference type="NCBIfam" id="TIGR00231">
    <property type="entry name" value="small_GTP"/>
    <property type="match status" value="1"/>
</dbReference>
<dbReference type="GO" id="GO:0003924">
    <property type="term" value="F:GTPase activity"/>
    <property type="evidence" value="ECO:0007669"/>
    <property type="project" value="InterPro"/>
</dbReference>
<evidence type="ECO:0000313" key="9">
    <source>
        <dbReference type="EMBL" id="WFD40157.1"/>
    </source>
</evidence>
<dbReference type="InterPro" id="IPR031168">
    <property type="entry name" value="G_TrmE"/>
</dbReference>
<dbReference type="AlphaFoldDB" id="A0AAF0F444"/>